<keyword evidence="2" id="KW-1185">Reference proteome</keyword>
<organism evidence="1 2">
    <name type="scientific">Datura stramonium</name>
    <name type="common">Jimsonweed</name>
    <name type="synonym">Common thornapple</name>
    <dbReference type="NCBI Taxonomy" id="4076"/>
    <lineage>
        <taxon>Eukaryota</taxon>
        <taxon>Viridiplantae</taxon>
        <taxon>Streptophyta</taxon>
        <taxon>Embryophyta</taxon>
        <taxon>Tracheophyta</taxon>
        <taxon>Spermatophyta</taxon>
        <taxon>Magnoliopsida</taxon>
        <taxon>eudicotyledons</taxon>
        <taxon>Gunneridae</taxon>
        <taxon>Pentapetalae</taxon>
        <taxon>asterids</taxon>
        <taxon>lamiids</taxon>
        <taxon>Solanales</taxon>
        <taxon>Solanaceae</taxon>
        <taxon>Solanoideae</taxon>
        <taxon>Datureae</taxon>
        <taxon>Datura</taxon>
    </lineage>
</organism>
<feature type="non-terminal residue" evidence="1">
    <location>
        <position position="1"/>
    </location>
</feature>
<accession>A0ABS8SVY6</accession>
<evidence type="ECO:0000313" key="1">
    <source>
        <dbReference type="EMBL" id="MCD7462609.1"/>
    </source>
</evidence>
<name>A0ABS8SVY6_DATST</name>
<dbReference type="Proteomes" id="UP000823775">
    <property type="component" value="Unassembled WGS sequence"/>
</dbReference>
<sequence length="87" mass="9793">CELPWSTNDGNVVEIMSRILKDCPRTNKVDKLQREVASKTLSGSMGIFGERQILRVQLRDTKQGLQAVYPFQCTFAIASCHRAIAPR</sequence>
<comment type="caution">
    <text evidence="1">The sequence shown here is derived from an EMBL/GenBank/DDBJ whole genome shotgun (WGS) entry which is preliminary data.</text>
</comment>
<reference evidence="1 2" key="1">
    <citation type="journal article" date="2021" name="BMC Genomics">
        <title>Datura genome reveals duplications of psychoactive alkaloid biosynthetic genes and high mutation rate following tissue culture.</title>
        <authorList>
            <person name="Rajewski A."/>
            <person name="Carter-House D."/>
            <person name="Stajich J."/>
            <person name="Litt A."/>
        </authorList>
    </citation>
    <scope>NUCLEOTIDE SEQUENCE [LARGE SCALE GENOMIC DNA]</scope>
    <source>
        <strain evidence="1">AR-01</strain>
    </source>
</reference>
<gene>
    <name evidence="1" type="ORF">HAX54_048910</name>
</gene>
<evidence type="ECO:0000313" key="2">
    <source>
        <dbReference type="Proteomes" id="UP000823775"/>
    </source>
</evidence>
<protein>
    <submittedName>
        <fullName evidence="1">Uncharacterized protein</fullName>
    </submittedName>
</protein>
<proteinExistence type="predicted"/>
<dbReference type="EMBL" id="JACEIK010000817">
    <property type="protein sequence ID" value="MCD7462609.1"/>
    <property type="molecule type" value="Genomic_DNA"/>
</dbReference>